<organism evidence="3 4">
    <name type="scientific">Mycolicibacterium neworleansense</name>
    <dbReference type="NCBI Taxonomy" id="146018"/>
    <lineage>
        <taxon>Bacteria</taxon>
        <taxon>Bacillati</taxon>
        <taxon>Actinomycetota</taxon>
        <taxon>Actinomycetes</taxon>
        <taxon>Mycobacteriales</taxon>
        <taxon>Mycobacteriaceae</taxon>
        <taxon>Mycolicibacterium</taxon>
    </lineage>
</organism>
<reference evidence="4" key="1">
    <citation type="submission" date="2015-07" db="EMBL/GenBank/DDBJ databases">
        <authorList>
            <person name="Urmite Genomes"/>
        </authorList>
    </citation>
    <scope>NUCLEOTIDE SEQUENCE [LARGE SCALE GENOMIC DNA]</scope>
    <source>
        <strain evidence="4">type strain: ATCC 49404</strain>
    </source>
</reference>
<evidence type="ECO:0000313" key="4">
    <source>
        <dbReference type="Proteomes" id="UP000199147"/>
    </source>
</evidence>
<evidence type="ECO:0000256" key="2">
    <source>
        <dbReference type="SAM" id="Phobius"/>
    </source>
</evidence>
<dbReference type="AlphaFoldDB" id="A0A0H5RMS4"/>
<keyword evidence="2" id="KW-1133">Transmembrane helix</keyword>
<evidence type="ECO:0000313" key="3">
    <source>
        <dbReference type="EMBL" id="CRZ15066.1"/>
    </source>
</evidence>
<proteinExistence type="predicted"/>
<accession>A0A0H5RMS4</accession>
<feature type="region of interest" description="Disordered" evidence="1">
    <location>
        <begin position="160"/>
        <end position="193"/>
    </location>
</feature>
<keyword evidence="2" id="KW-0472">Membrane</keyword>
<keyword evidence="2" id="KW-0812">Transmembrane</keyword>
<gene>
    <name evidence="3" type="ORF">BN2156_01924</name>
</gene>
<dbReference type="Proteomes" id="UP000199147">
    <property type="component" value="Unassembled WGS sequence"/>
</dbReference>
<dbReference type="EMBL" id="CWKH01000001">
    <property type="protein sequence ID" value="CRZ15066.1"/>
    <property type="molecule type" value="Genomic_DNA"/>
</dbReference>
<name>A0A0H5RMS4_9MYCO</name>
<feature type="compositionally biased region" description="Low complexity" evidence="1">
    <location>
        <begin position="31"/>
        <end position="43"/>
    </location>
</feature>
<protein>
    <submittedName>
        <fullName evidence="3">Uncharacterized protein</fullName>
    </submittedName>
</protein>
<feature type="region of interest" description="Disordered" evidence="1">
    <location>
        <begin position="1"/>
        <end position="58"/>
    </location>
</feature>
<feature type="compositionally biased region" description="Basic and acidic residues" evidence="1">
    <location>
        <begin position="44"/>
        <end position="55"/>
    </location>
</feature>
<evidence type="ECO:0000256" key="1">
    <source>
        <dbReference type="SAM" id="MobiDB-lite"/>
    </source>
</evidence>
<keyword evidence="4" id="KW-1185">Reference proteome</keyword>
<sequence length="193" mass="20016">MGLGDQPGDGFQPSEEDRPNPQTGSIRWQDPATATPRPPTVAEARQRDKAQKAREAAAQFAALQEQKARERSARNGKILMGSVAVVGVVGVIALGYHLLHKEEIAASCVKEGTNEVVPDSYCSSGHSSSGGTFIYLGSPYRYYYGGNNGGVGTIARGGTIEQPKGTTAKTKSGTSISRGGFGSSSSYGGSSGS</sequence>
<dbReference type="STRING" id="146018.BN2156_01924"/>
<feature type="transmembrane region" description="Helical" evidence="2">
    <location>
        <begin position="78"/>
        <end position="99"/>
    </location>
</feature>